<dbReference type="OrthoDB" id="548949at2759"/>
<dbReference type="SMART" id="SM00320">
    <property type="entry name" value="WD40"/>
    <property type="match status" value="2"/>
</dbReference>
<sequence length="578" mass="64052">MPEYYAKQMTDLLAELSGIVSNFENATEEDRDSKGVHPGRAPFLAALRKLMNVIRVAEAAKFDELDTIIEKADLGAAQGIKDAMGSGYDSNVPFQDEDLVPSFAEDENEPVVEDTRKTGLIPPGALMELVRIFSSSGGPGGKGMDLSNMMKEQMPEEWLSCPRPNTLSSACARFVGPIPEWTATSQNYASTSLFQARCEITDTCISRPVKTMLSPSSHILAISTMGDALLDENNGLAFVADDARIKSYRLANAESPDGRSKASRQTRALPVHTFESRSFSGPMTILEKKLLRTGRKGKVGVWDLTSAPTHGKDGSKLLESLSTQGLHNFYLEHFGRNWSLASTSIYSRYYAVWHRTGDLVPCLRQAGGKLATRYLGHGGVVSGFATNPTADPNTFLSWCDDGHARLYDVRSVLPAMTISCSQHGGPVSAGAIAHPDGVPFIFTATTRDEDVKVWDIRSKKLLYELATGNNTVTNLVWDHSANTLYGSTDCFYVDRMGYHHDYRKAKLTRRKSEDDEDDEDDDFGDWEYGWPKKSLHNEDYFGHAFDAGEARLYKYTFKMEPDLEKVPQFGDHSFGQDY</sequence>
<reference evidence="1" key="1">
    <citation type="submission" date="2020-11" db="EMBL/GenBank/DDBJ databases">
        <authorList>
            <consortium name="DOE Joint Genome Institute"/>
            <person name="Ahrendt S."/>
            <person name="Riley R."/>
            <person name="Andreopoulos W."/>
            <person name="Labutti K."/>
            <person name="Pangilinan J."/>
            <person name="Ruiz-Duenas F.J."/>
            <person name="Barrasa J.M."/>
            <person name="Sanchez-Garcia M."/>
            <person name="Camarero S."/>
            <person name="Miyauchi S."/>
            <person name="Serrano A."/>
            <person name="Linde D."/>
            <person name="Babiker R."/>
            <person name="Drula E."/>
            <person name="Ayuso-Fernandez I."/>
            <person name="Pacheco R."/>
            <person name="Padilla G."/>
            <person name="Ferreira P."/>
            <person name="Barriuso J."/>
            <person name="Kellner H."/>
            <person name="Castanera R."/>
            <person name="Alfaro M."/>
            <person name="Ramirez L."/>
            <person name="Pisabarro A.G."/>
            <person name="Kuo A."/>
            <person name="Tritt A."/>
            <person name="Lipzen A."/>
            <person name="He G."/>
            <person name="Yan M."/>
            <person name="Ng V."/>
            <person name="Cullen D."/>
            <person name="Martin F."/>
            <person name="Rosso M.-N."/>
            <person name="Henrissat B."/>
            <person name="Hibbett D."/>
            <person name="Martinez A.T."/>
            <person name="Grigoriev I.V."/>
        </authorList>
    </citation>
    <scope>NUCLEOTIDE SEQUENCE</scope>
    <source>
        <strain evidence="1">CBS 506.95</strain>
    </source>
</reference>
<proteinExistence type="predicted"/>
<evidence type="ECO:0000313" key="1">
    <source>
        <dbReference type="EMBL" id="KAF9528425.1"/>
    </source>
</evidence>
<organism evidence="1 2">
    <name type="scientific">Crepidotus variabilis</name>
    <dbReference type="NCBI Taxonomy" id="179855"/>
    <lineage>
        <taxon>Eukaryota</taxon>
        <taxon>Fungi</taxon>
        <taxon>Dikarya</taxon>
        <taxon>Basidiomycota</taxon>
        <taxon>Agaricomycotina</taxon>
        <taxon>Agaricomycetes</taxon>
        <taxon>Agaricomycetidae</taxon>
        <taxon>Agaricales</taxon>
        <taxon>Agaricineae</taxon>
        <taxon>Crepidotaceae</taxon>
        <taxon>Crepidotus</taxon>
    </lineage>
</organism>
<dbReference type="EMBL" id="MU157853">
    <property type="protein sequence ID" value="KAF9528425.1"/>
    <property type="molecule type" value="Genomic_DNA"/>
</dbReference>
<comment type="caution">
    <text evidence="1">The sequence shown here is derived from an EMBL/GenBank/DDBJ whole genome shotgun (WGS) entry which is preliminary data.</text>
</comment>
<gene>
    <name evidence="1" type="ORF">CPB83DRAFT_894455</name>
</gene>
<dbReference type="InterPro" id="IPR036322">
    <property type="entry name" value="WD40_repeat_dom_sf"/>
</dbReference>
<keyword evidence="2" id="KW-1185">Reference proteome</keyword>
<accession>A0A9P6JQB3</accession>
<dbReference type="InterPro" id="IPR015943">
    <property type="entry name" value="WD40/YVTN_repeat-like_dom_sf"/>
</dbReference>
<dbReference type="Gene3D" id="2.130.10.10">
    <property type="entry name" value="YVTN repeat-like/Quinoprotein amine dehydrogenase"/>
    <property type="match status" value="1"/>
</dbReference>
<dbReference type="AlphaFoldDB" id="A0A9P6JQB3"/>
<dbReference type="SUPFAM" id="SSF50978">
    <property type="entry name" value="WD40 repeat-like"/>
    <property type="match status" value="1"/>
</dbReference>
<protein>
    <submittedName>
        <fullName evidence="1">Uncharacterized protein</fullName>
    </submittedName>
</protein>
<name>A0A9P6JQB3_9AGAR</name>
<dbReference type="Proteomes" id="UP000807306">
    <property type="component" value="Unassembled WGS sequence"/>
</dbReference>
<dbReference type="InterPro" id="IPR001680">
    <property type="entry name" value="WD40_rpt"/>
</dbReference>
<evidence type="ECO:0000313" key="2">
    <source>
        <dbReference type="Proteomes" id="UP000807306"/>
    </source>
</evidence>